<dbReference type="PATRIC" id="fig|1410657.5.peg.1511"/>
<evidence type="ECO:0000256" key="2">
    <source>
        <dbReference type="SAM" id="MobiDB-lite"/>
    </source>
</evidence>
<dbReference type="AlphaFoldDB" id="A0A0R2HEE9"/>
<feature type="domain" description="Replicative helicase loading/DNA remodeling protein DnaB N-terminal winged helix" evidence="4">
    <location>
        <begin position="21"/>
        <end position="248"/>
    </location>
</feature>
<reference evidence="5 6" key="1">
    <citation type="journal article" date="2015" name="Genome Announc.">
        <title>Expanding the biotechnology potential of lactobacilli through comparative genomics of 213 strains and associated genera.</title>
        <authorList>
            <person name="Sun Z."/>
            <person name="Harris H.M."/>
            <person name="McCann A."/>
            <person name="Guo C."/>
            <person name="Argimon S."/>
            <person name="Zhang W."/>
            <person name="Yang X."/>
            <person name="Jeffery I.B."/>
            <person name="Cooney J.C."/>
            <person name="Kagawa T.F."/>
            <person name="Liu W."/>
            <person name="Song Y."/>
            <person name="Salvetti E."/>
            <person name="Wrobel A."/>
            <person name="Rasinkangas P."/>
            <person name="Parkhill J."/>
            <person name="Rea M.C."/>
            <person name="O'Sullivan O."/>
            <person name="Ritari J."/>
            <person name="Douillard F.P."/>
            <person name="Paul Ross R."/>
            <person name="Yang R."/>
            <person name="Briner A.E."/>
            <person name="Felis G.E."/>
            <person name="de Vos W.M."/>
            <person name="Barrangou R."/>
            <person name="Klaenhammer T.R."/>
            <person name="Caufield P.W."/>
            <person name="Cui Y."/>
            <person name="Zhang H."/>
            <person name="O'Toole P.W."/>
        </authorList>
    </citation>
    <scope>NUCLEOTIDE SEQUENCE [LARGE SCALE GENOMIC DNA]</scope>
    <source>
        <strain evidence="5 6">DSM 20405</strain>
    </source>
</reference>
<dbReference type="InterPro" id="IPR058660">
    <property type="entry name" value="WHD_DnaB"/>
</dbReference>
<accession>A0A0R2HEE9</accession>
<dbReference type="Pfam" id="PF07261">
    <property type="entry name" value="DnaB_2"/>
    <property type="match status" value="1"/>
</dbReference>
<protein>
    <submittedName>
        <fullName evidence="5">Uncharacterized protein</fullName>
    </submittedName>
</protein>
<evidence type="ECO:0000256" key="1">
    <source>
        <dbReference type="ARBA" id="ARBA00093462"/>
    </source>
</evidence>
<dbReference type="InterPro" id="IPR006343">
    <property type="entry name" value="DnaB/C_C"/>
</dbReference>
<keyword evidence="6" id="KW-1185">Reference proteome</keyword>
<dbReference type="Pfam" id="PF25888">
    <property type="entry name" value="WHD_DnaB"/>
    <property type="match status" value="1"/>
</dbReference>
<proteinExistence type="inferred from homology"/>
<feature type="compositionally biased region" description="Acidic residues" evidence="2">
    <location>
        <begin position="378"/>
        <end position="392"/>
    </location>
</feature>
<dbReference type="Proteomes" id="UP000051841">
    <property type="component" value="Unassembled WGS sequence"/>
</dbReference>
<feature type="region of interest" description="Disordered" evidence="2">
    <location>
        <begin position="373"/>
        <end position="392"/>
    </location>
</feature>
<dbReference type="EMBL" id="JQBL01000004">
    <property type="protein sequence ID" value="KRN50968.1"/>
    <property type="molecule type" value="Genomic_DNA"/>
</dbReference>
<comment type="caution">
    <text evidence="5">The sequence shown here is derived from an EMBL/GenBank/DDBJ whole genome shotgun (WGS) entry which is preliminary data.</text>
</comment>
<gene>
    <name evidence="5" type="ORF">IV49_GL001462</name>
</gene>
<evidence type="ECO:0000313" key="5">
    <source>
        <dbReference type="EMBL" id="KRN50968.1"/>
    </source>
</evidence>
<feature type="domain" description="DnaB/C C-terminal" evidence="3">
    <location>
        <begin position="314"/>
        <end position="368"/>
    </location>
</feature>
<comment type="similarity">
    <text evidence="1">Belongs to the DnaB/DnaD family.</text>
</comment>
<sequence>MLFKTDLYICERTYPIDERQRDILSYLYLPLIGQRAYSVYHFLYEESKRMTHFHHYCGLSRLTSYLNISLDQLENACKMLEGIGLLRTFRQSEEKTIYLYVVQHPLSLNKFLHNQVLVQALRHTLGEEQLNITIHYFKSSHENRNDYEDISSRFTDVYSVDLSNARALSFKDVDEESYEEFHVEYDLSLFYESLRDYGIPHKKIAAHEDLIKQLAIIYSLDALTLASVVRESYHNQEIDTRLLREKAKNVYKMNSFSTLKEIYRTQPDQFKMNSHSHSALDQHLLYLETISPYELLKRKQGGGKPVLHDLSIAETLMVELGLNPGVVNVLIELVMGINNNKLPRSYCETIGASWARRRIHTVKQAYEQAMRIRKGKQDEEEEKKEEITNEEVISDPLDNDDLVAMLQKVKGI</sequence>
<name>A0A0R2HEE9_9FIRM</name>
<dbReference type="RefSeq" id="WP_051550648.1">
    <property type="nucleotide sequence ID" value="NZ_JNKN01000001.1"/>
</dbReference>
<evidence type="ECO:0000313" key="6">
    <source>
        <dbReference type="Proteomes" id="UP000051841"/>
    </source>
</evidence>
<evidence type="ECO:0000259" key="4">
    <source>
        <dbReference type="Pfam" id="PF25888"/>
    </source>
</evidence>
<organism evidence="5 6">
    <name type="scientific">Kandleria vitulina DSM 20405</name>
    <dbReference type="NCBI Taxonomy" id="1410657"/>
    <lineage>
        <taxon>Bacteria</taxon>
        <taxon>Bacillati</taxon>
        <taxon>Bacillota</taxon>
        <taxon>Erysipelotrichia</taxon>
        <taxon>Erysipelotrichales</taxon>
        <taxon>Coprobacillaceae</taxon>
        <taxon>Kandleria</taxon>
    </lineage>
</organism>
<evidence type="ECO:0000259" key="3">
    <source>
        <dbReference type="Pfam" id="PF07261"/>
    </source>
</evidence>